<proteinExistence type="predicted"/>
<dbReference type="InterPro" id="IPR057670">
    <property type="entry name" value="SH3_retrovirus"/>
</dbReference>
<sequence length="365" mass="42571">MDNVSDILLGEEARRMKRGESIHLEANIIKNWGRNKTRRRRKSRDMHQSRGRSKSRSKITCYYCGRMGHKKMKCRSFKRDQKADNVKLDQINPTKKQKENNNAAVVSKEDLLYLVDEGNILNITYNDSSWIFDYGASFYVTPHGSFFSSYRSDVRLVLTMRLILISAGKLDDTEAIMAVVDIINFTPSVPLNGGILEEVWTGKRASYNHLKLFGCRAFVHIPEDERAKLDAKTKEFIYLRSPKDEFGYQLWDPVNKKSRDDPREIEDHLLGIIHMGTLCSLMRGSLKAIKKQSMIVIKKSGEESWQEEMQSLHENHTYDLLELPKGKRALKIKWVYRIKIKWSYHGKDFIHPNGHWLSNRERFGD</sequence>
<evidence type="ECO:0000256" key="2">
    <source>
        <dbReference type="SAM" id="MobiDB-lite"/>
    </source>
</evidence>
<protein>
    <recommendedName>
        <fullName evidence="3">CCHC-type domain-containing protein</fullName>
    </recommendedName>
</protein>
<evidence type="ECO:0000313" key="5">
    <source>
        <dbReference type="Proteomes" id="UP000436088"/>
    </source>
</evidence>
<dbReference type="GO" id="GO:0003676">
    <property type="term" value="F:nucleic acid binding"/>
    <property type="evidence" value="ECO:0007669"/>
    <property type="project" value="InterPro"/>
</dbReference>
<accession>A0A6A2XED0</accession>
<keyword evidence="1" id="KW-0863">Zinc-finger</keyword>
<dbReference type="Pfam" id="PF25597">
    <property type="entry name" value="SH3_retrovirus"/>
    <property type="match status" value="1"/>
</dbReference>
<dbReference type="AlphaFoldDB" id="A0A6A2XED0"/>
<keyword evidence="1" id="KW-0479">Metal-binding</keyword>
<dbReference type="InterPro" id="IPR001878">
    <property type="entry name" value="Znf_CCHC"/>
</dbReference>
<dbReference type="Proteomes" id="UP000436088">
    <property type="component" value="Unassembled WGS sequence"/>
</dbReference>
<evidence type="ECO:0000313" key="4">
    <source>
        <dbReference type="EMBL" id="KAE8673712.1"/>
    </source>
</evidence>
<dbReference type="GO" id="GO:0008270">
    <property type="term" value="F:zinc ion binding"/>
    <property type="evidence" value="ECO:0007669"/>
    <property type="project" value="UniProtKB-KW"/>
</dbReference>
<feature type="region of interest" description="Disordered" evidence="2">
    <location>
        <begin position="33"/>
        <end position="54"/>
    </location>
</feature>
<dbReference type="SUPFAM" id="SSF57756">
    <property type="entry name" value="Retrovirus zinc finger-like domains"/>
    <property type="match status" value="1"/>
</dbReference>
<name>A0A6A2XED0_HIBSY</name>
<dbReference type="PROSITE" id="PS50158">
    <property type="entry name" value="ZF_CCHC"/>
    <property type="match status" value="1"/>
</dbReference>
<feature type="domain" description="CCHC-type" evidence="3">
    <location>
        <begin position="61"/>
        <end position="76"/>
    </location>
</feature>
<comment type="caution">
    <text evidence="4">The sequence shown here is derived from an EMBL/GenBank/DDBJ whole genome shotgun (WGS) entry which is preliminary data.</text>
</comment>
<organism evidence="4 5">
    <name type="scientific">Hibiscus syriacus</name>
    <name type="common">Rose of Sharon</name>
    <dbReference type="NCBI Taxonomy" id="106335"/>
    <lineage>
        <taxon>Eukaryota</taxon>
        <taxon>Viridiplantae</taxon>
        <taxon>Streptophyta</taxon>
        <taxon>Embryophyta</taxon>
        <taxon>Tracheophyta</taxon>
        <taxon>Spermatophyta</taxon>
        <taxon>Magnoliopsida</taxon>
        <taxon>eudicotyledons</taxon>
        <taxon>Gunneridae</taxon>
        <taxon>Pentapetalae</taxon>
        <taxon>rosids</taxon>
        <taxon>malvids</taxon>
        <taxon>Malvales</taxon>
        <taxon>Malvaceae</taxon>
        <taxon>Malvoideae</taxon>
        <taxon>Hibiscus</taxon>
    </lineage>
</organism>
<keyword evidence="5" id="KW-1185">Reference proteome</keyword>
<reference evidence="4" key="1">
    <citation type="submission" date="2019-09" db="EMBL/GenBank/DDBJ databases">
        <title>Draft genome information of white flower Hibiscus syriacus.</title>
        <authorList>
            <person name="Kim Y.-M."/>
        </authorList>
    </citation>
    <scope>NUCLEOTIDE SEQUENCE [LARGE SCALE GENOMIC DNA]</scope>
    <source>
        <strain evidence="4">YM2019G1</strain>
    </source>
</reference>
<evidence type="ECO:0000259" key="3">
    <source>
        <dbReference type="PROSITE" id="PS50158"/>
    </source>
</evidence>
<dbReference type="EMBL" id="VEPZ02001424">
    <property type="protein sequence ID" value="KAE8673712.1"/>
    <property type="molecule type" value="Genomic_DNA"/>
</dbReference>
<dbReference type="InterPro" id="IPR036875">
    <property type="entry name" value="Znf_CCHC_sf"/>
</dbReference>
<gene>
    <name evidence="4" type="ORF">F3Y22_tig00111774pilonHSYRG00058</name>
</gene>
<keyword evidence="1" id="KW-0862">Zinc</keyword>
<evidence type="ECO:0000256" key="1">
    <source>
        <dbReference type="PROSITE-ProRule" id="PRU00047"/>
    </source>
</evidence>